<feature type="compositionally biased region" description="Low complexity" evidence="2">
    <location>
        <begin position="323"/>
        <end position="334"/>
    </location>
</feature>
<feature type="compositionally biased region" description="Gly residues" evidence="2">
    <location>
        <begin position="513"/>
        <end position="525"/>
    </location>
</feature>
<dbReference type="EMBL" id="JAEHOE010000238">
    <property type="protein sequence ID" value="KAG2482265.1"/>
    <property type="molecule type" value="Genomic_DNA"/>
</dbReference>
<keyword evidence="4" id="KW-1185">Reference proteome</keyword>
<evidence type="ECO:0000313" key="4">
    <source>
        <dbReference type="Proteomes" id="UP000612055"/>
    </source>
</evidence>
<dbReference type="GO" id="GO:0003677">
    <property type="term" value="F:DNA binding"/>
    <property type="evidence" value="ECO:0007669"/>
    <property type="project" value="InterPro"/>
</dbReference>
<gene>
    <name evidence="3" type="ORF">HYH03_018808</name>
</gene>
<feature type="region of interest" description="Disordered" evidence="2">
    <location>
        <begin position="323"/>
        <end position="543"/>
    </location>
</feature>
<protein>
    <submittedName>
        <fullName evidence="3">Uncharacterized protein</fullName>
    </submittedName>
</protein>
<feature type="compositionally biased region" description="Low complexity" evidence="2">
    <location>
        <begin position="342"/>
        <end position="360"/>
    </location>
</feature>
<dbReference type="OrthoDB" id="71417at2759"/>
<dbReference type="InterPro" id="IPR011010">
    <property type="entry name" value="DNA_brk_join_enz"/>
</dbReference>
<sequence>MYSSYEKATRVSGHAVDAAAKWLDWPTYLAYVRELRAEAAGLRHDGRPRTPADVAMSLQAYLIAAILACVPDRQRTLRELEVGRTLVKDAHGVWSIRHTHADYKTGGTYGERPPLVIERGLYYELEEFIGTWRQHLNPQHSLLFTKRDGSGPLSVGELSRSFSLNAFRLTGKKVNPHMVRDMIVTYARSGHASEHELEALAVYMGHSLAEQRGTYDRRTKAQKVQPAMGLLAKISGGSVVGGGGGGAVRAAAAAAPAGARTPSALAPAGSQGGTGARGGGGVGGGGGGKAAGGGGKTGDGGSGAAGTAGRAKRVRAAPAAAAAAAAPGEAAAKPGPKRRSAARTAAPASALTAPEAAEARIGSGSETSSIMPDVGVDREAGAAASATAGGEGAAKHRPRRGPDRSKAGPPAGPDPGAEAGADGTGGDGTVESAPGPGGATQAQARPRARRSRAGPEAASAGAGGAAEAGAQAGAQPQAGGSPGGGGLAALGSASGEASMAPATAPLERAESSGGVGTAPQGGGEAAPGVRSVRGRARSGSARG</sequence>
<feature type="compositionally biased region" description="Low complexity" evidence="2">
    <location>
        <begin position="467"/>
        <end position="479"/>
    </location>
</feature>
<feature type="region of interest" description="Disordered" evidence="2">
    <location>
        <begin position="261"/>
        <end position="310"/>
    </location>
</feature>
<evidence type="ECO:0000256" key="1">
    <source>
        <dbReference type="ARBA" id="ARBA00023172"/>
    </source>
</evidence>
<dbReference type="AlphaFoldDB" id="A0A835XFB5"/>
<comment type="caution">
    <text evidence="3">The sequence shown here is derived from an EMBL/GenBank/DDBJ whole genome shotgun (WGS) entry which is preliminary data.</text>
</comment>
<dbReference type="SUPFAM" id="SSF56349">
    <property type="entry name" value="DNA breaking-rejoining enzymes"/>
    <property type="match status" value="1"/>
</dbReference>
<reference evidence="3" key="1">
    <citation type="journal article" date="2020" name="bioRxiv">
        <title>Comparative genomics of Chlamydomonas.</title>
        <authorList>
            <person name="Craig R.J."/>
            <person name="Hasan A.R."/>
            <person name="Ness R.W."/>
            <person name="Keightley P.D."/>
        </authorList>
    </citation>
    <scope>NUCLEOTIDE SEQUENCE</scope>
    <source>
        <strain evidence="3">CCAP 11/70</strain>
    </source>
</reference>
<dbReference type="Gene3D" id="1.10.443.10">
    <property type="entry name" value="Intergrase catalytic core"/>
    <property type="match status" value="1"/>
</dbReference>
<dbReference type="GO" id="GO:0015074">
    <property type="term" value="P:DNA integration"/>
    <property type="evidence" value="ECO:0007669"/>
    <property type="project" value="InterPro"/>
</dbReference>
<evidence type="ECO:0000256" key="2">
    <source>
        <dbReference type="SAM" id="MobiDB-lite"/>
    </source>
</evidence>
<accession>A0A835XFB5</accession>
<feature type="compositionally biased region" description="Gly residues" evidence="2">
    <location>
        <begin position="270"/>
        <end position="306"/>
    </location>
</feature>
<evidence type="ECO:0000313" key="3">
    <source>
        <dbReference type="EMBL" id="KAG2482265.1"/>
    </source>
</evidence>
<dbReference type="Proteomes" id="UP000612055">
    <property type="component" value="Unassembled WGS sequence"/>
</dbReference>
<organism evidence="3 4">
    <name type="scientific">Edaphochlamys debaryana</name>
    <dbReference type="NCBI Taxonomy" id="47281"/>
    <lineage>
        <taxon>Eukaryota</taxon>
        <taxon>Viridiplantae</taxon>
        <taxon>Chlorophyta</taxon>
        <taxon>core chlorophytes</taxon>
        <taxon>Chlorophyceae</taxon>
        <taxon>CS clade</taxon>
        <taxon>Chlamydomonadales</taxon>
        <taxon>Chlamydomonadales incertae sedis</taxon>
        <taxon>Edaphochlamys</taxon>
    </lineage>
</organism>
<proteinExistence type="predicted"/>
<dbReference type="GO" id="GO:0006310">
    <property type="term" value="P:DNA recombination"/>
    <property type="evidence" value="ECO:0007669"/>
    <property type="project" value="UniProtKB-KW"/>
</dbReference>
<keyword evidence="1" id="KW-0233">DNA recombination</keyword>
<feature type="compositionally biased region" description="Low complexity" evidence="2">
    <location>
        <begin position="526"/>
        <end position="543"/>
    </location>
</feature>
<name>A0A835XFB5_9CHLO</name>
<dbReference type="InterPro" id="IPR013762">
    <property type="entry name" value="Integrase-like_cat_sf"/>
</dbReference>